<dbReference type="AlphaFoldDB" id="A0AAW3LSY4"/>
<evidence type="ECO:0000313" key="5">
    <source>
        <dbReference type="Proteomes" id="UP000054513"/>
    </source>
</evidence>
<evidence type="ECO:0000313" key="4">
    <source>
        <dbReference type="EMBL" id="KTC57329.1"/>
    </source>
</evidence>
<organism evidence="4 5">
    <name type="scientific">Pseudomonas savastanoi</name>
    <name type="common">Pseudomonas syringae pv. savastanoi</name>
    <dbReference type="NCBI Taxonomy" id="29438"/>
    <lineage>
        <taxon>Bacteria</taxon>
        <taxon>Pseudomonadati</taxon>
        <taxon>Pseudomonadota</taxon>
        <taxon>Gammaproteobacteria</taxon>
        <taxon>Pseudomonadales</taxon>
        <taxon>Pseudomonadaceae</taxon>
        <taxon>Pseudomonas</taxon>
    </lineage>
</organism>
<comment type="similarity">
    <text evidence="1">Belongs to the membrane fusion protein (MFP) (TC 8.A.1) family.</text>
</comment>
<dbReference type="NCBIfam" id="TIGR01730">
    <property type="entry name" value="RND_mfp"/>
    <property type="match status" value="1"/>
</dbReference>
<dbReference type="EMBL" id="LKCI01000092">
    <property type="protein sequence ID" value="KTC57329.1"/>
    <property type="molecule type" value="Genomic_DNA"/>
</dbReference>
<name>A0AAW3LSY4_PSESS</name>
<protein>
    <submittedName>
        <fullName evidence="4">Hemolysin secretion protein D</fullName>
    </submittedName>
</protein>
<dbReference type="GO" id="GO:1990281">
    <property type="term" value="C:efflux pump complex"/>
    <property type="evidence" value="ECO:0007669"/>
    <property type="project" value="TreeGrafter"/>
</dbReference>
<keyword evidence="2" id="KW-0175">Coiled coil</keyword>
<dbReference type="PANTHER" id="PTHR30469">
    <property type="entry name" value="MULTIDRUG RESISTANCE PROTEIN MDTA"/>
    <property type="match status" value="1"/>
</dbReference>
<dbReference type="Gene3D" id="1.10.287.470">
    <property type="entry name" value="Helix hairpin bin"/>
    <property type="match status" value="1"/>
</dbReference>
<evidence type="ECO:0000259" key="3">
    <source>
        <dbReference type="Pfam" id="PF25989"/>
    </source>
</evidence>
<dbReference type="Gene3D" id="2.40.50.100">
    <property type="match status" value="1"/>
</dbReference>
<dbReference type="RefSeq" id="WP_058402953.1">
    <property type="nucleotide sequence ID" value="NZ_LKCI01000092.1"/>
</dbReference>
<gene>
    <name evidence="4" type="ORF">AO287_21375</name>
</gene>
<feature type="coiled-coil region" evidence="2">
    <location>
        <begin position="113"/>
        <end position="178"/>
    </location>
</feature>
<accession>A0AAW3LSY4</accession>
<dbReference type="Pfam" id="PF25989">
    <property type="entry name" value="YknX_C"/>
    <property type="match status" value="1"/>
</dbReference>
<evidence type="ECO:0000256" key="1">
    <source>
        <dbReference type="ARBA" id="ARBA00009477"/>
    </source>
</evidence>
<dbReference type="InterPro" id="IPR006143">
    <property type="entry name" value="RND_pump_MFP"/>
</dbReference>
<dbReference type="GO" id="GO:0015562">
    <property type="term" value="F:efflux transmembrane transporter activity"/>
    <property type="evidence" value="ECO:0007669"/>
    <property type="project" value="TreeGrafter"/>
</dbReference>
<evidence type="ECO:0000256" key="2">
    <source>
        <dbReference type="SAM" id="Coils"/>
    </source>
</evidence>
<dbReference type="Proteomes" id="UP000054513">
    <property type="component" value="Unassembled WGS sequence"/>
</dbReference>
<dbReference type="Gene3D" id="2.40.30.170">
    <property type="match status" value="1"/>
</dbReference>
<comment type="caution">
    <text evidence="4">The sequence shown here is derived from an EMBL/GenBank/DDBJ whole genome shotgun (WGS) entry which is preliminary data.</text>
</comment>
<reference evidence="4 5" key="1">
    <citation type="submission" date="2015-09" db="EMBL/GenBank/DDBJ databases">
        <title>Genome sequence of ICMP 19499.</title>
        <authorList>
            <person name="Visnovsky S.B."/>
            <person name="Lu A."/>
            <person name="Panda P."/>
            <person name="Pitman A.R."/>
        </authorList>
    </citation>
    <scope>NUCLEOTIDE SEQUENCE [LARGE SCALE GENOMIC DNA]</scope>
    <source>
        <strain evidence="4 5">ICMP 19499</strain>
    </source>
</reference>
<dbReference type="SUPFAM" id="SSF111369">
    <property type="entry name" value="HlyD-like secretion proteins"/>
    <property type="match status" value="1"/>
</dbReference>
<dbReference type="PANTHER" id="PTHR30469:SF15">
    <property type="entry name" value="HLYD FAMILY OF SECRETION PROTEINS"/>
    <property type="match status" value="1"/>
</dbReference>
<feature type="domain" description="YknX-like C-terminal permuted SH3-like" evidence="3">
    <location>
        <begin position="295"/>
        <end position="363"/>
    </location>
</feature>
<sequence>MTKIRMYGLLTLVVLGVSGWLLFGRAEPTPTPAAAAAAAAPSTSLTVEAVQPRHEEWPQERVASGALAPWQEAVISAETGSLRIASLKADIGDQVKKGQVLATLADDSVLAEENKQKSAAAQATAQLQEARSNARRAALVGQSGALSEQQLEEYRVKVQTAEANLASANADLRSIRIKLTQTRIVAVDDGVISGRKALLGDVVSAGSEMFRMIRDGRIEWQAELDAQQLPGVQVGQLARVTLPGGVQVEGRVRLVSPILDSKTSRALVYVSLPTGSMARAGMYASGRIELPSTAALTVPDTSVILRDGRSYVFVLGKDMHVNQQVVEVGRRRGSALEILGGLTEQAQIVRSGGAFLNDGASVTLVNAEARTQ</sequence>
<proteinExistence type="inferred from homology"/>
<dbReference type="InterPro" id="IPR058637">
    <property type="entry name" value="YknX-like_C"/>
</dbReference>
<dbReference type="Gene3D" id="2.40.420.20">
    <property type="match status" value="1"/>
</dbReference>